<comment type="caution">
    <text evidence="2">The sequence shown here is derived from an EMBL/GenBank/DDBJ whole genome shotgun (WGS) entry which is preliminary data.</text>
</comment>
<evidence type="ECO:0000313" key="3">
    <source>
        <dbReference type="Proteomes" id="UP000658278"/>
    </source>
</evidence>
<organism evidence="2 3">
    <name type="scientific">Haloferula rosea</name>
    <dbReference type="NCBI Taxonomy" id="490093"/>
    <lineage>
        <taxon>Bacteria</taxon>
        <taxon>Pseudomonadati</taxon>
        <taxon>Verrucomicrobiota</taxon>
        <taxon>Verrucomicrobiia</taxon>
        <taxon>Verrucomicrobiales</taxon>
        <taxon>Verrucomicrobiaceae</taxon>
        <taxon>Haloferula</taxon>
    </lineage>
</organism>
<feature type="transmembrane region" description="Helical" evidence="1">
    <location>
        <begin position="52"/>
        <end position="73"/>
    </location>
</feature>
<feature type="transmembrane region" description="Helical" evidence="1">
    <location>
        <begin position="12"/>
        <end position="32"/>
    </location>
</feature>
<keyword evidence="1" id="KW-0472">Membrane</keyword>
<proteinExistence type="predicted"/>
<dbReference type="EMBL" id="JAENII010000013">
    <property type="protein sequence ID" value="MBK1828373.1"/>
    <property type="molecule type" value="Genomic_DNA"/>
</dbReference>
<evidence type="ECO:0000313" key="2">
    <source>
        <dbReference type="EMBL" id="MBK1828373.1"/>
    </source>
</evidence>
<name>A0A934REW2_9BACT</name>
<reference evidence="2" key="1">
    <citation type="submission" date="2021-01" db="EMBL/GenBank/DDBJ databases">
        <title>Modified the classification status of verrucomicrobia.</title>
        <authorList>
            <person name="Feng X."/>
        </authorList>
    </citation>
    <scope>NUCLEOTIDE SEQUENCE</scope>
    <source>
        <strain evidence="2">KCTC 22201</strain>
    </source>
</reference>
<sequence>MATCYLQMATKPLAILAMLLAILTFVVAYTVITSIDGLFNDPESLLSRALKIGVKFRLVVSLVSLPFLLPTAAALFVPDVWAGMLAVGLVNGVGQWLLGGGGAMVGPTEGSPPMLAVYATTIIEGLILSLSLLMISFFTLLVLQMKNRKKALEVVLPPEAPDALPVHDIEQNR</sequence>
<dbReference type="Proteomes" id="UP000658278">
    <property type="component" value="Unassembled WGS sequence"/>
</dbReference>
<keyword evidence="1" id="KW-0812">Transmembrane</keyword>
<gene>
    <name evidence="2" type="ORF">JIN81_15165</name>
</gene>
<keyword evidence="1" id="KW-1133">Transmembrane helix</keyword>
<evidence type="ECO:0000256" key="1">
    <source>
        <dbReference type="SAM" id="Phobius"/>
    </source>
</evidence>
<accession>A0A934REW2</accession>
<feature type="transmembrane region" description="Helical" evidence="1">
    <location>
        <begin position="80"/>
        <end position="98"/>
    </location>
</feature>
<keyword evidence="3" id="KW-1185">Reference proteome</keyword>
<dbReference type="RefSeq" id="WP_234045013.1">
    <property type="nucleotide sequence ID" value="NZ_JAENII010000013.1"/>
</dbReference>
<dbReference type="AlphaFoldDB" id="A0A934REW2"/>
<protein>
    <submittedName>
        <fullName evidence="2">Uncharacterized protein</fullName>
    </submittedName>
</protein>
<feature type="transmembrane region" description="Helical" evidence="1">
    <location>
        <begin position="118"/>
        <end position="143"/>
    </location>
</feature>